<keyword evidence="4 7" id="KW-0812">Transmembrane</keyword>
<dbReference type="Pfam" id="PF07681">
    <property type="entry name" value="DoxX"/>
    <property type="match status" value="1"/>
</dbReference>
<evidence type="ECO:0000256" key="2">
    <source>
        <dbReference type="ARBA" id="ARBA00006679"/>
    </source>
</evidence>
<dbReference type="InterPro" id="IPR032808">
    <property type="entry name" value="DoxX"/>
</dbReference>
<dbReference type="EMBL" id="QLAG01000014">
    <property type="protein sequence ID" value="TLX63149.1"/>
    <property type="molecule type" value="Genomic_DNA"/>
</dbReference>
<keyword evidence="5 7" id="KW-1133">Transmembrane helix</keyword>
<dbReference type="Proteomes" id="UP000306753">
    <property type="component" value="Unassembled WGS sequence"/>
</dbReference>
<evidence type="ECO:0000256" key="1">
    <source>
        <dbReference type="ARBA" id="ARBA00004651"/>
    </source>
</evidence>
<proteinExistence type="inferred from homology"/>
<dbReference type="PANTHER" id="PTHR33452">
    <property type="entry name" value="OXIDOREDUCTASE CATD-RELATED"/>
    <property type="match status" value="1"/>
</dbReference>
<sequence length="171" mass="17920">MKPLSLFAALATPAAARGEAIAYALLRATYGAIMVTHGLPKLLGQAHGSMGDPMAASTRLIDEVLRLPFPGTFALMVALLEGLGGLMLAVGLATRVVAALMAIQMLAIVYILAPTWAWIDRGIEYPLLMLVLSLYLVLRGPGVHSLDSRLATPSLKAQSVSVTQSSKGVSP</sequence>
<feature type="transmembrane region" description="Helical" evidence="7">
    <location>
        <begin position="69"/>
        <end position="90"/>
    </location>
</feature>
<protein>
    <submittedName>
        <fullName evidence="8">DoxX family protein</fullName>
    </submittedName>
</protein>
<gene>
    <name evidence="8" type="ORF">DN820_12805</name>
</gene>
<dbReference type="GO" id="GO:0005886">
    <property type="term" value="C:plasma membrane"/>
    <property type="evidence" value="ECO:0007669"/>
    <property type="project" value="UniProtKB-SubCell"/>
</dbReference>
<name>A0A5R9QDE8_9GAMM</name>
<evidence type="ECO:0000313" key="8">
    <source>
        <dbReference type="EMBL" id="TLX63149.1"/>
    </source>
</evidence>
<reference evidence="8 9" key="1">
    <citation type="journal article" date="2017" name="Eur. J. Clin. Microbiol. Infect. Dis.">
        <title>Uncommonly isolated clinical Pseudomonas: identification and phylogenetic assignation.</title>
        <authorList>
            <person name="Mulet M."/>
            <person name="Gomila M."/>
            <person name="Ramirez A."/>
            <person name="Cardew S."/>
            <person name="Moore E.R."/>
            <person name="Lalucat J."/>
            <person name="Garcia-Valdes E."/>
        </authorList>
    </citation>
    <scope>NUCLEOTIDE SEQUENCE [LARGE SCALE GENOMIC DNA]</scope>
    <source>
        <strain evidence="8 9">SD129</strain>
    </source>
</reference>
<comment type="caution">
    <text evidence="8">The sequence shown here is derived from an EMBL/GenBank/DDBJ whole genome shotgun (WGS) entry which is preliminary data.</text>
</comment>
<comment type="similarity">
    <text evidence="2">Belongs to the DoxX family.</text>
</comment>
<comment type="subcellular location">
    <subcellularLocation>
        <location evidence="1">Cell membrane</location>
        <topology evidence="1">Multi-pass membrane protein</topology>
    </subcellularLocation>
</comment>
<feature type="transmembrane region" description="Helical" evidence="7">
    <location>
        <begin position="97"/>
        <end position="119"/>
    </location>
</feature>
<keyword evidence="3" id="KW-1003">Cell membrane</keyword>
<organism evidence="8 9">
    <name type="scientific">Stutzerimonas nosocomialis</name>
    <dbReference type="NCBI Taxonomy" id="1056496"/>
    <lineage>
        <taxon>Bacteria</taxon>
        <taxon>Pseudomonadati</taxon>
        <taxon>Pseudomonadota</taxon>
        <taxon>Gammaproteobacteria</taxon>
        <taxon>Pseudomonadales</taxon>
        <taxon>Pseudomonadaceae</taxon>
        <taxon>Stutzerimonas</taxon>
    </lineage>
</organism>
<keyword evidence="9" id="KW-1185">Reference proteome</keyword>
<evidence type="ECO:0000313" key="9">
    <source>
        <dbReference type="Proteomes" id="UP000306753"/>
    </source>
</evidence>
<evidence type="ECO:0000256" key="6">
    <source>
        <dbReference type="ARBA" id="ARBA00023136"/>
    </source>
</evidence>
<keyword evidence="6 7" id="KW-0472">Membrane</keyword>
<dbReference type="PANTHER" id="PTHR33452:SF1">
    <property type="entry name" value="INNER MEMBRANE PROTEIN YPHA-RELATED"/>
    <property type="match status" value="1"/>
</dbReference>
<evidence type="ECO:0000256" key="5">
    <source>
        <dbReference type="ARBA" id="ARBA00022989"/>
    </source>
</evidence>
<dbReference type="AlphaFoldDB" id="A0A5R9QDE8"/>
<evidence type="ECO:0000256" key="3">
    <source>
        <dbReference type="ARBA" id="ARBA00022475"/>
    </source>
</evidence>
<evidence type="ECO:0000256" key="4">
    <source>
        <dbReference type="ARBA" id="ARBA00022692"/>
    </source>
</evidence>
<accession>A0A5R9QDE8</accession>
<dbReference type="InterPro" id="IPR051907">
    <property type="entry name" value="DoxX-like_oxidoreductase"/>
</dbReference>
<dbReference type="RefSeq" id="WP_138411933.1">
    <property type="nucleotide sequence ID" value="NZ_QLAG01000014.1"/>
</dbReference>
<evidence type="ECO:0000256" key="7">
    <source>
        <dbReference type="SAM" id="Phobius"/>
    </source>
</evidence>